<accession>A0A803J2Z3</accession>
<dbReference type="PANTHER" id="PTHR46228:SF1">
    <property type="entry name" value="KELCH DOMAIN-CONTAINING PROTEIN 1"/>
    <property type="match status" value="1"/>
</dbReference>
<dbReference type="Xenbase" id="XB-GENE-991189">
    <property type="gene designation" value="klhdc1"/>
</dbReference>
<reference evidence="3" key="1">
    <citation type="journal article" date="2010" name="Science">
        <title>The genome of the Western clawed frog Xenopus tropicalis.</title>
        <authorList>
            <person name="Hellsten U."/>
            <person name="Harland R.M."/>
            <person name="Gilchrist M.J."/>
            <person name="Hendrix D."/>
            <person name="Jurka J."/>
            <person name="Kapitonov V."/>
            <person name="Ovcharenko I."/>
            <person name="Putnam N.H."/>
            <person name="Shu S."/>
            <person name="Taher L."/>
            <person name="Blitz I.L."/>
            <person name="Blumberg B."/>
            <person name="Dichmann D.S."/>
            <person name="Dubchak I."/>
            <person name="Amaya E."/>
            <person name="Detter J.C."/>
            <person name="Fletcher R."/>
            <person name="Gerhard D.S."/>
            <person name="Goodstein D."/>
            <person name="Graves T."/>
            <person name="Grigoriev I.V."/>
            <person name="Grimwood J."/>
            <person name="Kawashima T."/>
            <person name="Lindquist E."/>
            <person name="Lucas S.M."/>
            <person name="Mead P.E."/>
            <person name="Mitros T."/>
            <person name="Ogino H."/>
            <person name="Ohta Y."/>
            <person name="Poliakov A.V."/>
            <person name="Pollet N."/>
            <person name="Robert J."/>
            <person name="Salamov A."/>
            <person name="Sater A.K."/>
            <person name="Schmutz J."/>
            <person name="Terry A."/>
            <person name="Vize P.D."/>
            <person name="Warren W.C."/>
            <person name="Wells D."/>
            <person name="Wills A."/>
            <person name="Wilson R.K."/>
            <person name="Zimmerman L.B."/>
            <person name="Zorn A.M."/>
            <person name="Grainger R."/>
            <person name="Grammer T."/>
            <person name="Khokha M.K."/>
            <person name="Richardson P.M."/>
            <person name="Rokhsar D.S."/>
        </authorList>
    </citation>
    <scope>NUCLEOTIDE SEQUENCE [LARGE SCALE GENOMIC DNA]</scope>
    <source>
        <strain evidence="3">Nigerian</strain>
    </source>
</reference>
<dbReference type="Bgee" id="ENSXETG00000027737">
    <property type="expression patterns" value="Expressed in testis and 8 other cell types or tissues"/>
</dbReference>
<dbReference type="InParanoid" id="A0A803J2Z3"/>
<sequence>MATIQQRYCVAEERSGHCAAMHDNYLYVWGGYVTIEENEVYLPNDEIWIYDIDSGLWRMHLTDGDLPPSMSGSCGACLNGKFYVFGGYDDKGYSNQLFCLDLHSKSGQYTWKHINNFKGQSPTARDKLSCWVYDDRLIYFGGYGCRKHSELNDCFDVHDASWEGQIFWGWNNDIHVFDTKTQTWFQPFVKNSPPQARAAHSCALLDNKGYVFGGRVLQTRMNDLHFLDLDTWTWSGGIRINGKIPSGRSWHTLTPVGDDQLFLFGGLSEESEPLSDGWIYSIKTNEWEQLQHLPKNRPRLWHTACPGKENEVMVFGGSKDDLLSLDTVVPRCCREIFFCARKTSVLLTHKTPSASIKENNLLGCNQIQKTKKESFKVNNNRTCLGRRNVLFHLHLRSFKESPVKNGFESFGLLITCRIVTLANNNLNIYSMDVVSTP</sequence>
<organism evidence="3">
    <name type="scientific">Xenopus tropicalis</name>
    <name type="common">Western clawed frog</name>
    <name type="synonym">Silurana tropicalis</name>
    <dbReference type="NCBI Taxonomy" id="8364"/>
    <lineage>
        <taxon>Eukaryota</taxon>
        <taxon>Metazoa</taxon>
        <taxon>Chordata</taxon>
        <taxon>Craniata</taxon>
        <taxon>Vertebrata</taxon>
        <taxon>Euteleostomi</taxon>
        <taxon>Amphibia</taxon>
        <taxon>Batrachia</taxon>
        <taxon>Anura</taxon>
        <taxon>Pipoidea</taxon>
        <taxon>Pipidae</taxon>
        <taxon>Xenopodinae</taxon>
        <taxon>Xenopus</taxon>
        <taxon>Silurana</taxon>
    </lineage>
</organism>
<reference evidence="3" key="2">
    <citation type="submission" date="2021-03" db="UniProtKB">
        <authorList>
            <consortium name="Ensembl"/>
        </authorList>
    </citation>
    <scope>IDENTIFICATION</scope>
</reference>
<protein>
    <submittedName>
        <fullName evidence="3">Kelch domain-containing 1</fullName>
    </submittedName>
</protein>
<proteinExistence type="predicted"/>
<dbReference type="Gene3D" id="2.120.10.80">
    <property type="entry name" value="Kelch-type beta propeller"/>
    <property type="match status" value="2"/>
</dbReference>
<dbReference type="InterPro" id="IPR015915">
    <property type="entry name" value="Kelch-typ_b-propeller"/>
</dbReference>
<name>A0A803J2Z3_XENTR</name>
<keyword evidence="1" id="KW-0880">Kelch repeat</keyword>
<dbReference type="PANTHER" id="PTHR46228">
    <property type="entry name" value="KELCH DOMAIN-CONTAINING PROTEIN"/>
    <property type="match status" value="1"/>
</dbReference>
<evidence type="ECO:0000313" key="3">
    <source>
        <dbReference type="Ensembl" id="ENSXETP00000102191"/>
    </source>
</evidence>
<keyword evidence="2" id="KW-0677">Repeat</keyword>
<dbReference type="FunCoup" id="A0A803J2Z3">
    <property type="interactions" value="174"/>
</dbReference>
<gene>
    <name evidence="3" type="primary">klhdc1</name>
</gene>
<dbReference type="SUPFAM" id="SSF117281">
    <property type="entry name" value="Kelch motif"/>
    <property type="match status" value="2"/>
</dbReference>
<evidence type="ECO:0000256" key="2">
    <source>
        <dbReference type="ARBA" id="ARBA00022737"/>
    </source>
</evidence>
<evidence type="ECO:0000256" key="1">
    <source>
        <dbReference type="ARBA" id="ARBA00022441"/>
    </source>
</evidence>
<dbReference type="GeneTree" id="ENSGT00940000157509"/>
<dbReference type="Ensembl" id="ENSXETT00000109929">
    <property type="protein sequence ID" value="ENSXETP00000102191"/>
    <property type="gene ID" value="ENSXETG00000027737"/>
</dbReference>
<dbReference type="Pfam" id="PF24681">
    <property type="entry name" value="Kelch_KLHDC2_KLHL20_DRC7"/>
    <property type="match status" value="2"/>
</dbReference>
<dbReference type="AlphaFoldDB" id="A0A803J2Z3"/>